<name>A0ABM1Z044_AEDAL</name>
<dbReference type="PROSITE" id="PS50158">
    <property type="entry name" value="ZF_CCHC"/>
    <property type="match status" value="1"/>
</dbReference>
<reference evidence="4" key="2">
    <citation type="submission" date="2025-05" db="UniProtKB">
        <authorList>
            <consortium name="EnsemblMetazoa"/>
        </authorList>
    </citation>
    <scope>IDENTIFICATION</scope>
    <source>
        <strain evidence="4">Foshan</strain>
    </source>
</reference>
<proteinExistence type="predicted"/>
<dbReference type="SMART" id="SM00343">
    <property type="entry name" value="ZnF_C2HC"/>
    <property type="match status" value="2"/>
</dbReference>
<feature type="compositionally biased region" description="Polar residues" evidence="2">
    <location>
        <begin position="374"/>
        <end position="384"/>
    </location>
</feature>
<reference evidence="5" key="1">
    <citation type="journal article" date="2015" name="Proc. Natl. Acad. Sci. U.S.A.">
        <title>Genome sequence of the Asian Tiger mosquito, Aedes albopictus, reveals insights into its biology, genetics, and evolution.</title>
        <authorList>
            <person name="Chen X.G."/>
            <person name="Jiang X."/>
            <person name="Gu J."/>
            <person name="Xu M."/>
            <person name="Wu Y."/>
            <person name="Deng Y."/>
            <person name="Zhang C."/>
            <person name="Bonizzoni M."/>
            <person name="Dermauw W."/>
            <person name="Vontas J."/>
            <person name="Armbruster P."/>
            <person name="Huang X."/>
            <person name="Yang Y."/>
            <person name="Zhang H."/>
            <person name="He W."/>
            <person name="Peng H."/>
            <person name="Liu Y."/>
            <person name="Wu K."/>
            <person name="Chen J."/>
            <person name="Lirakis M."/>
            <person name="Topalis P."/>
            <person name="Van Leeuwen T."/>
            <person name="Hall A.B."/>
            <person name="Jiang X."/>
            <person name="Thorpe C."/>
            <person name="Mueller R.L."/>
            <person name="Sun C."/>
            <person name="Waterhouse R.M."/>
            <person name="Yan G."/>
            <person name="Tu Z.J."/>
            <person name="Fang X."/>
            <person name="James A.A."/>
        </authorList>
    </citation>
    <scope>NUCLEOTIDE SEQUENCE [LARGE SCALE GENOMIC DNA]</scope>
    <source>
        <strain evidence="5">Foshan</strain>
    </source>
</reference>
<dbReference type="EnsemblMetazoa" id="AALFPA23_013735.R19902">
    <property type="protein sequence ID" value="AALFPA23_013735.P19902"/>
    <property type="gene ID" value="AALFPA23_013735"/>
</dbReference>
<feature type="compositionally biased region" description="Basic and acidic residues" evidence="2">
    <location>
        <begin position="197"/>
        <end position="209"/>
    </location>
</feature>
<evidence type="ECO:0000313" key="5">
    <source>
        <dbReference type="Proteomes" id="UP000069940"/>
    </source>
</evidence>
<keyword evidence="1" id="KW-0862">Zinc</keyword>
<sequence>METFKLNPNHLDESEVNYELAVRNCTILGSVENRRRDLRVVFRDPDSERYVRVTEAMMNDDLREVPKKLKEIADLLNEEPHPTCFSRLVHYYLRIRRYTPRTAQQQEDLRCLLEMISKISAKYFATGLDESGGYEPIAESTTRGNPSGGDTTVVQMNQTMDQPSMRSSMALNQTTTTHVPRNPGSPWLMSWDETEGAEGRTTEQSGREMSKVIPALVEDLLNFRHAEQSTGTVPRQVEFFNDLQSSPWSLRVPSLRPGEVPRSGVSTGTQEMSAEASGHPRNRNQPEIRMSSPPFEGVSEDPRVSGHQPSESARNPDTARVGGPNNEYIHVSEIDKYIKRYIDQLIGQGVLPYQGRNQPVDNLTEQMANTSIRPGINMSHSRYPNRSEVNRSGTPAQRTLPDPSPPLQLSGYPSGTRQTIGPESFPGIERNAAYGEPPMHKSRCSTPRNEQTANVGYSPGMQRSSFPLPSSGFSRRLPHQQCSIIEKWPKFTGDSNAVPVTDFLRQINILSRSYDISKDELRMHAHLLFKDSAYVWFTTYEEKFTSWEVLEAYLKMRYDNPNRDRIIKEEMRARNQRPTELFSAYLTDMEMLAQRMIKKMSEAEKFEIIVENMKLTYKRRLALEPIHSIEHLAQLCFKFDALESNLYSGSVQPRPTVHQVECEEDGIGEQYTDEDLDEIYALKARIGNNISKTKSRFESTSGRTKQSICWNCQRIGHMWKDCDKRKTIFCHICGLTDTTAYKCPNKHELGQKEELPKNE</sequence>
<feature type="region of interest" description="Disordered" evidence="2">
    <location>
        <begin position="172"/>
        <end position="209"/>
    </location>
</feature>
<keyword evidence="1" id="KW-0479">Metal-binding</keyword>
<organism evidence="4 5">
    <name type="scientific">Aedes albopictus</name>
    <name type="common">Asian tiger mosquito</name>
    <name type="synonym">Stegomyia albopicta</name>
    <dbReference type="NCBI Taxonomy" id="7160"/>
    <lineage>
        <taxon>Eukaryota</taxon>
        <taxon>Metazoa</taxon>
        <taxon>Ecdysozoa</taxon>
        <taxon>Arthropoda</taxon>
        <taxon>Hexapoda</taxon>
        <taxon>Insecta</taxon>
        <taxon>Pterygota</taxon>
        <taxon>Neoptera</taxon>
        <taxon>Endopterygota</taxon>
        <taxon>Diptera</taxon>
        <taxon>Nematocera</taxon>
        <taxon>Culicoidea</taxon>
        <taxon>Culicidae</taxon>
        <taxon>Culicinae</taxon>
        <taxon>Aedini</taxon>
        <taxon>Aedes</taxon>
        <taxon>Stegomyia</taxon>
    </lineage>
</organism>
<keyword evidence="1" id="KW-0863">Zinc-finger</keyword>
<evidence type="ECO:0000259" key="3">
    <source>
        <dbReference type="PROSITE" id="PS50158"/>
    </source>
</evidence>
<evidence type="ECO:0000256" key="2">
    <source>
        <dbReference type="SAM" id="MobiDB-lite"/>
    </source>
</evidence>
<dbReference type="Gene3D" id="4.10.60.10">
    <property type="entry name" value="Zinc finger, CCHC-type"/>
    <property type="match status" value="1"/>
</dbReference>
<feature type="compositionally biased region" description="Polar residues" evidence="2">
    <location>
        <begin position="444"/>
        <end position="461"/>
    </location>
</feature>
<dbReference type="Proteomes" id="UP000069940">
    <property type="component" value="Unassembled WGS sequence"/>
</dbReference>
<dbReference type="SUPFAM" id="SSF57756">
    <property type="entry name" value="Retrovirus zinc finger-like domains"/>
    <property type="match status" value="1"/>
</dbReference>
<feature type="compositionally biased region" description="Polar residues" evidence="2">
    <location>
        <begin position="411"/>
        <end position="421"/>
    </location>
</feature>
<evidence type="ECO:0000256" key="1">
    <source>
        <dbReference type="PROSITE-ProRule" id="PRU00047"/>
    </source>
</evidence>
<dbReference type="RefSeq" id="XP_062701610.1">
    <property type="nucleotide sequence ID" value="XM_062845626.1"/>
</dbReference>
<dbReference type="InterPro" id="IPR001878">
    <property type="entry name" value="Znf_CCHC"/>
</dbReference>
<dbReference type="InterPro" id="IPR036875">
    <property type="entry name" value="Znf_CCHC_sf"/>
</dbReference>
<dbReference type="EnsemblMetazoa" id="AALFPA23_013735.R19901">
    <property type="protein sequence ID" value="AALFPA23_013735.P19901"/>
    <property type="gene ID" value="AALFPA23_013735"/>
</dbReference>
<dbReference type="EnsemblMetazoa" id="AALFPA23_013735.R19900">
    <property type="protein sequence ID" value="AALFPA23_013735.P19900"/>
    <property type="gene ID" value="AALFPA23_013735"/>
</dbReference>
<accession>A0ABM1Z044</accession>
<protein>
    <recommendedName>
        <fullName evidence="3">CCHC-type domain-containing protein</fullName>
    </recommendedName>
</protein>
<dbReference type="RefSeq" id="XP_062701611.1">
    <property type="nucleotide sequence ID" value="XM_062845627.1"/>
</dbReference>
<feature type="domain" description="CCHC-type" evidence="3">
    <location>
        <begin position="709"/>
        <end position="724"/>
    </location>
</feature>
<evidence type="ECO:0000313" key="4">
    <source>
        <dbReference type="EnsemblMetazoa" id="AALFPA23_013735.P19900"/>
    </source>
</evidence>
<dbReference type="GeneID" id="134285224"/>
<feature type="region of interest" description="Disordered" evidence="2">
    <location>
        <begin position="374"/>
        <end position="461"/>
    </location>
</feature>
<keyword evidence="5" id="KW-1185">Reference proteome</keyword>
<feature type="region of interest" description="Disordered" evidence="2">
    <location>
        <begin position="248"/>
        <end position="326"/>
    </location>
</feature>
<dbReference type="RefSeq" id="XP_062701609.1">
    <property type="nucleotide sequence ID" value="XM_062845625.1"/>
</dbReference>